<dbReference type="SUPFAM" id="SSF53649">
    <property type="entry name" value="Alkaline phosphatase-like"/>
    <property type="match status" value="2"/>
</dbReference>
<dbReference type="Pfam" id="PF01676">
    <property type="entry name" value="Metalloenzyme"/>
    <property type="match status" value="2"/>
</dbReference>
<feature type="domain" description="Metalloenzyme" evidence="1">
    <location>
        <begin position="4"/>
        <end position="167"/>
    </location>
</feature>
<dbReference type="InterPro" id="IPR006124">
    <property type="entry name" value="Metalloenzyme"/>
</dbReference>
<organism evidence="2">
    <name type="scientific">marine sediment metagenome</name>
    <dbReference type="NCBI Taxonomy" id="412755"/>
    <lineage>
        <taxon>unclassified sequences</taxon>
        <taxon>metagenomes</taxon>
        <taxon>ecological metagenomes</taxon>
    </lineage>
</organism>
<dbReference type="PANTHER" id="PTHR31637:SF0">
    <property type="entry name" value="2,3-BISPHOSPHOGLYCERATE-INDEPENDENT PHOSPHOGLYCERATE MUTASE"/>
    <property type="match status" value="1"/>
</dbReference>
<accession>X0TCV7</accession>
<dbReference type="EMBL" id="BARS01015519">
    <property type="protein sequence ID" value="GAF91373.1"/>
    <property type="molecule type" value="Genomic_DNA"/>
</dbReference>
<dbReference type="PANTHER" id="PTHR31637">
    <property type="entry name" value="2,3-BISPHOSPHOGLYCERATE-INDEPENDENT PHOSPHOGLYCERATE MUTASE"/>
    <property type="match status" value="1"/>
</dbReference>
<evidence type="ECO:0000313" key="2">
    <source>
        <dbReference type="EMBL" id="GAF91373.1"/>
    </source>
</evidence>
<comment type="caution">
    <text evidence="2">The sequence shown here is derived from an EMBL/GenBank/DDBJ whole genome shotgun (WGS) entry which is preliminary data.</text>
</comment>
<dbReference type="GO" id="GO:0004619">
    <property type="term" value="F:phosphoglycerate mutase activity"/>
    <property type="evidence" value="ECO:0007669"/>
    <property type="project" value="InterPro"/>
</dbReference>
<dbReference type="InterPro" id="IPR017850">
    <property type="entry name" value="Alkaline_phosphatase_core_sf"/>
</dbReference>
<feature type="non-terminal residue" evidence="2">
    <location>
        <position position="1"/>
    </location>
</feature>
<dbReference type="AlphaFoldDB" id="X0TCV7"/>
<dbReference type="GO" id="GO:0006007">
    <property type="term" value="P:glucose catabolic process"/>
    <property type="evidence" value="ECO:0007669"/>
    <property type="project" value="InterPro"/>
</dbReference>
<dbReference type="GO" id="GO:0030145">
    <property type="term" value="F:manganese ion binding"/>
    <property type="evidence" value="ECO:0007669"/>
    <property type="project" value="TreeGrafter"/>
</dbReference>
<dbReference type="GO" id="GO:0005829">
    <property type="term" value="C:cytosol"/>
    <property type="evidence" value="ECO:0007669"/>
    <property type="project" value="TreeGrafter"/>
</dbReference>
<proteinExistence type="predicted"/>
<gene>
    <name evidence="2" type="ORF">S01H1_25669</name>
</gene>
<dbReference type="InterPro" id="IPR005995">
    <property type="entry name" value="Pgm_bpd_ind"/>
</dbReference>
<feature type="domain" description="Metalloenzyme" evidence="1">
    <location>
        <begin position="189"/>
        <end position="260"/>
    </location>
</feature>
<dbReference type="Gene3D" id="3.40.720.10">
    <property type="entry name" value="Alkaline Phosphatase, subunit A"/>
    <property type="match status" value="2"/>
</dbReference>
<reference evidence="2" key="1">
    <citation type="journal article" date="2014" name="Front. Microbiol.">
        <title>High frequency of phylogenetically diverse reductive dehalogenase-homologous genes in deep subseafloor sedimentary metagenomes.</title>
        <authorList>
            <person name="Kawai M."/>
            <person name="Futagami T."/>
            <person name="Toyoda A."/>
            <person name="Takaki Y."/>
            <person name="Nishi S."/>
            <person name="Hori S."/>
            <person name="Arai W."/>
            <person name="Tsubouchi T."/>
            <person name="Morono Y."/>
            <person name="Uchiyama I."/>
            <person name="Ito T."/>
            <person name="Fujiyama A."/>
            <person name="Inagaki F."/>
            <person name="Takami H."/>
        </authorList>
    </citation>
    <scope>NUCLEOTIDE SEQUENCE</scope>
    <source>
        <strain evidence="2">Expedition CK06-06</strain>
    </source>
</reference>
<name>X0TCV7_9ZZZZ</name>
<feature type="non-terminal residue" evidence="2">
    <location>
        <position position="284"/>
    </location>
</feature>
<evidence type="ECO:0000259" key="1">
    <source>
        <dbReference type="Pfam" id="PF01676"/>
    </source>
</evidence>
<protein>
    <recommendedName>
        <fullName evidence="1">Metalloenzyme domain-containing protein</fullName>
    </recommendedName>
</protein>
<sequence length="284" mass="30508">KGVHLSHFLNGRNNEPFPGEERRIVPSLEFAGYLPPPEMRADAVASVTIEALRDPTMDLLIVNWANVDVIGHSEDREAIKQAVSMVDTQLGRVIEVAKEMKVAALVTADHGTVEKWYYPDGTIDTGHTDSPVPFVLVAPHLPGVGVRDGGSLVDVAPTVLDLLGIEKPAAMTGKSLTVGRTDRRDKSGRVAVFILDGWGARDDAWGNLILEAQTPVMDTLQATYPSTRIEAAGEAVGLPDTVPGRPGKTVGNSEVGHMHLGAGRIVPSDRLRIEWAIADGSFFE</sequence>